<evidence type="ECO:0000256" key="1">
    <source>
        <dbReference type="SAM" id="SignalP"/>
    </source>
</evidence>
<evidence type="ECO:0000313" key="2">
    <source>
        <dbReference type="EMBL" id="TWI57621.1"/>
    </source>
</evidence>
<accession>A0A562QLK2</accession>
<reference evidence="2 3" key="1">
    <citation type="journal article" date="2015" name="Stand. Genomic Sci.">
        <title>Genomic Encyclopedia of Bacterial and Archaeal Type Strains, Phase III: the genomes of soil and plant-associated and newly described type strains.</title>
        <authorList>
            <person name="Whitman W.B."/>
            <person name="Woyke T."/>
            <person name="Klenk H.P."/>
            <person name="Zhou Y."/>
            <person name="Lilburn T.G."/>
            <person name="Beck B.J."/>
            <person name="De Vos P."/>
            <person name="Vandamme P."/>
            <person name="Eisen J.A."/>
            <person name="Garrity G."/>
            <person name="Hugenholtz P."/>
            <person name="Kyrpides N.C."/>
        </authorList>
    </citation>
    <scope>NUCLEOTIDE SEQUENCE [LARGE SCALE GENOMIC DNA]</scope>
    <source>
        <strain evidence="2 3">CGMCC 1.6858</strain>
    </source>
</reference>
<keyword evidence="3" id="KW-1185">Reference proteome</keyword>
<gene>
    <name evidence="2" type="ORF">IQ22_00838</name>
</gene>
<evidence type="ECO:0000313" key="3">
    <source>
        <dbReference type="Proteomes" id="UP000316905"/>
    </source>
</evidence>
<dbReference type="EMBL" id="VLKY01000002">
    <property type="protein sequence ID" value="TWI57621.1"/>
    <property type="molecule type" value="Genomic_DNA"/>
</dbReference>
<dbReference type="OrthoDB" id="6859157at2"/>
<feature type="chain" id="PRO_5022123625" evidence="1">
    <location>
        <begin position="28"/>
        <end position="236"/>
    </location>
</feature>
<sequence length="236" mass="25085">MTLSTFRFASLAAALMVALSMSMTVHALEPAKANASAANQVSASVTSPINNFTNEHWQNGVYRTAAGISIPATQANIAAFVPQAKVLLTTGEIVPIKRVQVGDKNMAVWLQSPLLNGTAVGYPHKLTVGLNHSDPVPPQASAQKYKAFSTRINNFTNKDWLNGVYRKAAGISLPATITNRNAFKPGATVRLADGQTRLIHSTQVVGANMSIFLDTPMLDGDAVGYPKKITFVAPAP</sequence>
<organism evidence="2 3">
    <name type="scientific">Pseudomonas duriflava</name>
    <dbReference type="NCBI Taxonomy" id="459528"/>
    <lineage>
        <taxon>Bacteria</taxon>
        <taxon>Pseudomonadati</taxon>
        <taxon>Pseudomonadota</taxon>
        <taxon>Gammaproteobacteria</taxon>
        <taxon>Pseudomonadales</taxon>
        <taxon>Pseudomonadaceae</taxon>
        <taxon>Pseudomonas</taxon>
    </lineage>
</organism>
<comment type="caution">
    <text evidence="2">The sequence shown here is derived from an EMBL/GenBank/DDBJ whole genome shotgun (WGS) entry which is preliminary data.</text>
</comment>
<dbReference type="RefSeq" id="WP_145138447.1">
    <property type="nucleotide sequence ID" value="NZ_VLKY01000002.1"/>
</dbReference>
<keyword evidence="1" id="KW-0732">Signal</keyword>
<proteinExistence type="predicted"/>
<feature type="signal peptide" evidence="1">
    <location>
        <begin position="1"/>
        <end position="27"/>
    </location>
</feature>
<name>A0A562QLK2_9PSED</name>
<dbReference type="AlphaFoldDB" id="A0A562QLK2"/>
<protein>
    <submittedName>
        <fullName evidence="2">Endoglucanase</fullName>
    </submittedName>
</protein>
<dbReference type="Proteomes" id="UP000316905">
    <property type="component" value="Unassembled WGS sequence"/>
</dbReference>